<feature type="site" description="Transition state stabilizer" evidence="9">
    <location>
        <position position="21"/>
    </location>
</feature>
<feature type="binding site" evidence="9">
    <location>
        <position position="21"/>
    </location>
    <ligand>
        <name>ATP</name>
        <dbReference type="ChEBI" id="CHEBI:30616"/>
    </ligand>
</feature>
<comment type="pathway">
    <text evidence="9">Cofactor biosynthesis; coenzyme A biosynthesis; CoA from (R)-pantothenate: step 4/5.</text>
</comment>
<dbReference type="InterPro" id="IPR001980">
    <property type="entry name" value="PPAT"/>
</dbReference>
<dbReference type="PANTHER" id="PTHR21342">
    <property type="entry name" value="PHOSPHOPANTETHEINE ADENYLYLTRANSFERASE"/>
    <property type="match status" value="1"/>
</dbReference>
<reference evidence="11 12" key="1">
    <citation type="journal article" date="2016" name="BMC Genomics">
        <title>Combined genomic and structural analyses of a cultured magnetotactic bacterium reveals its niche adaptation to a dynamic environment.</title>
        <authorList>
            <person name="Araujo A.C."/>
            <person name="Morillo V."/>
            <person name="Cypriano J."/>
            <person name="Teixeira L.C."/>
            <person name="Leao P."/>
            <person name="Lyra S."/>
            <person name="Almeida L.G."/>
            <person name="Bazylinski D.A."/>
            <person name="Vasconcellos A.T."/>
            <person name="Abreu F."/>
            <person name="Lins U."/>
        </authorList>
    </citation>
    <scope>NUCLEOTIDE SEQUENCE [LARGE SCALE GENOMIC DNA]</scope>
    <source>
        <strain evidence="11 12">IT-1</strain>
    </source>
</reference>
<dbReference type="PRINTS" id="PR01020">
    <property type="entry name" value="LPSBIOSNTHSS"/>
</dbReference>
<sequence>MSNSARIAIYAGSFDPITLGHLDIIKRGAALFDTLVVGVAVNRSKKTLFSAEQRLDHVTRAVADLPNVHVRRIDGLLVQFAKSMGAQALLRGLRVMTDFEYEFQMAAMNRQLAPSLETLFLTAEESTTFISSSMIKEIACNGGDVTPFVPALVIDDLRAACV</sequence>
<comment type="cofactor">
    <cofactor evidence="9">
        <name>Mg(2+)</name>
        <dbReference type="ChEBI" id="CHEBI:18420"/>
    </cofactor>
</comment>
<evidence type="ECO:0000256" key="4">
    <source>
        <dbReference type="ARBA" id="ARBA00022741"/>
    </source>
</evidence>
<dbReference type="STRING" id="1434232.MAIT1_02924"/>
<proteinExistence type="inferred from homology"/>
<comment type="similarity">
    <text evidence="9">Belongs to the bacterial CoaD family.</text>
</comment>
<feature type="binding site" evidence="9">
    <location>
        <position position="91"/>
    </location>
    <ligand>
        <name>substrate</name>
    </ligand>
</feature>
<name>A0A1Y2K5B7_9PROT</name>
<comment type="subunit">
    <text evidence="9">Homohexamer.</text>
</comment>
<comment type="subcellular location">
    <subcellularLocation>
        <location evidence="9">Cytoplasm</location>
    </subcellularLocation>
</comment>
<gene>
    <name evidence="9" type="primary">coaD</name>
    <name evidence="11" type="ORF">MAIT1_02924</name>
</gene>
<comment type="caution">
    <text evidence="11">The sequence shown here is derived from an EMBL/GenBank/DDBJ whole genome shotgun (WGS) entry which is preliminary data.</text>
</comment>
<evidence type="ECO:0000256" key="8">
    <source>
        <dbReference type="ARBA" id="ARBA00029346"/>
    </source>
</evidence>
<keyword evidence="2 9" id="KW-0808">Transferase</keyword>
<protein>
    <recommendedName>
        <fullName evidence="9">Phosphopantetheine adenylyltransferase</fullName>
        <ecNumber evidence="9">2.7.7.3</ecNumber>
    </recommendedName>
    <alternativeName>
        <fullName evidence="9">Dephospho-CoA pyrophosphorylase</fullName>
    </alternativeName>
    <alternativeName>
        <fullName evidence="9">Pantetheine-phosphate adenylyltransferase</fullName>
        <shortName evidence="9">PPAT</shortName>
    </alternativeName>
</protein>
<dbReference type="EMBL" id="LVJN01000018">
    <property type="protein sequence ID" value="OSM04829.1"/>
    <property type="molecule type" value="Genomic_DNA"/>
</dbReference>
<dbReference type="EC" id="2.7.7.3" evidence="9"/>
<keyword evidence="1 9" id="KW-0963">Cytoplasm</keyword>
<feature type="binding site" evidence="9">
    <location>
        <position position="13"/>
    </location>
    <ligand>
        <name>substrate</name>
    </ligand>
</feature>
<dbReference type="UniPathway" id="UPA00241">
    <property type="reaction ID" value="UER00355"/>
</dbReference>
<keyword evidence="12" id="KW-1185">Reference proteome</keyword>
<evidence type="ECO:0000256" key="7">
    <source>
        <dbReference type="ARBA" id="ARBA00022993"/>
    </source>
</evidence>
<dbReference type="GO" id="GO:0015937">
    <property type="term" value="P:coenzyme A biosynthetic process"/>
    <property type="evidence" value="ECO:0007669"/>
    <property type="project" value="UniProtKB-UniRule"/>
</dbReference>
<keyword evidence="5 9" id="KW-0067">ATP-binding</keyword>
<dbReference type="OrthoDB" id="9806661at2"/>
<evidence type="ECO:0000313" key="11">
    <source>
        <dbReference type="EMBL" id="OSM04829.1"/>
    </source>
</evidence>
<feature type="domain" description="Cytidyltransferase-like" evidence="10">
    <location>
        <begin position="9"/>
        <end position="137"/>
    </location>
</feature>
<feature type="binding site" evidence="9">
    <location>
        <position position="102"/>
    </location>
    <ligand>
        <name>ATP</name>
        <dbReference type="ChEBI" id="CHEBI:30616"/>
    </ligand>
</feature>
<dbReference type="Gene3D" id="3.40.50.620">
    <property type="entry name" value="HUPs"/>
    <property type="match status" value="1"/>
</dbReference>
<dbReference type="AlphaFoldDB" id="A0A1Y2K5B7"/>
<feature type="binding site" evidence="9">
    <location>
        <begin position="92"/>
        <end position="94"/>
    </location>
    <ligand>
        <name>ATP</name>
        <dbReference type="ChEBI" id="CHEBI:30616"/>
    </ligand>
</feature>
<evidence type="ECO:0000256" key="3">
    <source>
        <dbReference type="ARBA" id="ARBA00022695"/>
    </source>
</evidence>
<dbReference type="RefSeq" id="WP_085441484.1">
    <property type="nucleotide sequence ID" value="NZ_LVJN01000018.1"/>
</dbReference>
<feature type="binding site" evidence="9">
    <location>
        <position position="45"/>
    </location>
    <ligand>
        <name>substrate</name>
    </ligand>
</feature>
<dbReference type="GO" id="GO:0004595">
    <property type="term" value="F:pantetheine-phosphate adenylyltransferase activity"/>
    <property type="evidence" value="ECO:0007669"/>
    <property type="project" value="UniProtKB-UniRule"/>
</dbReference>
<organism evidence="11 12">
    <name type="scientific">Magnetofaba australis IT-1</name>
    <dbReference type="NCBI Taxonomy" id="1434232"/>
    <lineage>
        <taxon>Bacteria</taxon>
        <taxon>Pseudomonadati</taxon>
        <taxon>Pseudomonadota</taxon>
        <taxon>Magnetococcia</taxon>
        <taxon>Magnetococcales</taxon>
        <taxon>Magnetococcaceae</taxon>
        <taxon>Magnetofaba</taxon>
    </lineage>
</organism>
<dbReference type="NCBIfam" id="TIGR01510">
    <property type="entry name" value="coaD_prev_kdtB"/>
    <property type="match status" value="1"/>
</dbReference>
<dbReference type="GO" id="GO:0005737">
    <property type="term" value="C:cytoplasm"/>
    <property type="evidence" value="ECO:0007669"/>
    <property type="project" value="UniProtKB-SubCell"/>
</dbReference>
<feature type="binding site" evidence="9">
    <location>
        <position position="77"/>
    </location>
    <ligand>
        <name>substrate</name>
    </ligand>
</feature>
<keyword evidence="4 9" id="KW-0547">Nucleotide-binding</keyword>
<evidence type="ECO:0000313" key="12">
    <source>
        <dbReference type="Proteomes" id="UP000194003"/>
    </source>
</evidence>
<evidence type="ECO:0000256" key="1">
    <source>
        <dbReference type="ARBA" id="ARBA00022490"/>
    </source>
</evidence>
<evidence type="ECO:0000256" key="5">
    <source>
        <dbReference type="ARBA" id="ARBA00022840"/>
    </source>
</evidence>
<dbReference type="Pfam" id="PF01467">
    <property type="entry name" value="CTP_transf_like"/>
    <property type="match status" value="1"/>
</dbReference>
<dbReference type="SUPFAM" id="SSF52374">
    <property type="entry name" value="Nucleotidylyl transferase"/>
    <property type="match status" value="1"/>
</dbReference>
<accession>A0A1Y2K5B7</accession>
<evidence type="ECO:0000256" key="2">
    <source>
        <dbReference type="ARBA" id="ARBA00022679"/>
    </source>
</evidence>
<dbReference type="InterPro" id="IPR014729">
    <property type="entry name" value="Rossmann-like_a/b/a_fold"/>
</dbReference>
<dbReference type="Proteomes" id="UP000194003">
    <property type="component" value="Unassembled WGS sequence"/>
</dbReference>
<dbReference type="HAMAP" id="MF_00151">
    <property type="entry name" value="PPAT_bact"/>
    <property type="match status" value="1"/>
</dbReference>
<evidence type="ECO:0000259" key="10">
    <source>
        <dbReference type="Pfam" id="PF01467"/>
    </source>
</evidence>
<evidence type="ECO:0000256" key="9">
    <source>
        <dbReference type="HAMAP-Rule" id="MF_00151"/>
    </source>
</evidence>
<feature type="binding site" evidence="9">
    <location>
        <begin position="13"/>
        <end position="14"/>
    </location>
    <ligand>
        <name>ATP</name>
        <dbReference type="ChEBI" id="CHEBI:30616"/>
    </ligand>
</feature>
<dbReference type="InterPro" id="IPR004821">
    <property type="entry name" value="Cyt_trans-like"/>
</dbReference>
<keyword evidence="7 9" id="KW-0173">Coenzyme A biosynthesis</keyword>
<keyword evidence="6 9" id="KW-0460">Magnesium</keyword>
<dbReference type="NCBIfam" id="TIGR00125">
    <property type="entry name" value="cyt_tran_rel"/>
    <property type="match status" value="1"/>
</dbReference>
<comment type="function">
    <text evidence="9">Reversibly transfers an adenylyl group from ATP to 4'-phosphopantetheine, yielding dephospho-CoA (dPCoA) and pyrophosphate.</text>
</comment>
<keyword evidence="3 9" id="KW-0548">Nucleotidyltransferase</keyword>
<comment type="catalytic activity">
    <reaction evidence="8 9">
        <text>(R)-4'-phosphopantetheine + ATP + H(+) = 3'-dephospho-CoA + diphosphate</text>
        <dbReference type="Rhea" id="RHEA:19801"/>
        <dbReference type="ChEBI" id="CHEBI:15378"/>
        <dbReference type="ChEBI" id="CHEBI:30616"/>
        <dbReference type="ChEBI" id="CHEBI:33019"/>
        <dbReference type="ChEBI" id="CHEBI:57328"/>
        <dbReference type="ChEBI" id="CHEBI:61723"/>
        <dbReference type="EC" id="2.7.7.3"/>
    </reaction>
</comment>
<evidence type="ECO:0000256" key="6">
    <source>
        <dbReference type="ARBA" id="ARBA00022842"/>
    </source>
</evidence>
<dbReference type="GO" id="GO:0005524">
    <property type="term" value="F:ATP binding"/>
    <property type="evidence" value="ECO:0007669"/>
    <property type="project" value="UniProtKB-KW"/>
</dbReference>
<feature type="binding site" evidence="9">
    <location>
        <begin position="127"/>
        <end position="133"/>
    </location>
    <ligand>
        <name>ATP</name>
        <dbReference type="ChEBI" id="CHEBI:30616"/>
    </ligand>
</feature>
<dbReference type="CDD" id="cd02163">
    <property type="entry name" value="PPAT"/>
    <property type="match status" value="1"/>
</dbReference>
<dbReference type="PANTHER" id="PTHR21342:SF1">
    <property type="entry name" value="PHOSPHOPANTETHEINE ADENYLYLTRANSFERASE"/>
    <property type="match status" value="1"/>
</dbReference>